<evidence type="ECO:0008006" key="4">
    <source>
        <dbReference type="Google" id="ProtNLM"/>
    </source>
</evidence>
<dbReference type="OrthoDB" id="768080at2"/>
<keyword evidence="1" id="KW-0732">Signal</keyword>
<proteinExistence type="predicted"/>
<reference evidence="2 3" key="1">
    <citation type="submission" date="2016-11" db="EMBL/GenBank/DDBJ databases">
        <authorList>
            <person name="Jaros S."/>
            <person name="Januszkiewicz K."/>
            <person name="Wedrychowicz H."/>
        </authorList>
    </citation>
    <scope>NUCLEOTIDE SEQUENCE [LARGE SCALE GENOMIC DNA]</scope>
    <source>
        <strain evidence="2 3">DSM 25661</strain>
    </source>
</reference>
<feature type="chain" id="PRO_5012070051" description="DUF3575 domain-containing protein" evidence="1">
    <location>
        <begin position="24"/>
        <end position="188"/>
    </location>
</feature>
<sequence length="188" mass="21584">MTRLNFKLVLGLCSLLLSINFYAQDSTSVEVNKTKFHELSFDGFEALVTPSAELNYEYLLGKEQSIGAFVYKNFNSEINNNYQEEFSLGFSYRNYLYSLQPRTSHTGIFIEAFSQFSLGERFRFINLTESEKIGNWSNFGLGFMAGYKWLTQHNIVIQVHLGGGLFAFNTKKTPDSFFRGGLLLGYRF</sequence>
<organism evidence="2 3">
    <name type="scientific">Psychroflexus salarius</name>
    <dbReference type="NCBI Taxonomy" id="1155689"/>
    <lineage>
        <taxon>Bacteria</taxon>
        <taxon>Pseudomonadati</taxon>
        <taxon>Bacteroidota</taxon>
        <taxon>Flavobacteriia</taxon>
        <taxon>Flavobacteriales</taxon>
        <taxon>Flavobacteriaceae</taxon>
        <taxon>Psychroflexus</taxon>
    </lineage>
</organism>
<evidence type="ECO:0000313" key="3">
    <source>
        <dbReference type="Proteomes" id="UP000184462"/>
    </source>
</evidence>
<evidence type="ECO:0000256" key="1">
    <source>
        <dbReference type="SAM" id="SignalP"/>
    </source>
</evidence>
<name>A0A1M4V0G7_9FLAO</name>
<dbReference type="RefSeq" id="WP_073192632.1">
    <property type="nucleotide sequence ID" value="NZ_FQTW01000003.1"/>
</dbReference>
<dbReference type="EMBL" id="FQTW01000003">
    <property type="protein sequence ID" value="SHE62393.1"/>
    <property type="molecule type" value="Genomic_DNA"/>
</dbReference>
<dbReference type="Proteomes" id="UP000184462">
    <property type="component" value="Unassembled WGS sequence"/>
</dbReference>
<dbReference type="AlphaFoldDB" id="A0A1M4V0G7"/>
<evidence type="ECO:0000313" key="2">
    <source>
        <dbReference type="EMBL" id="SHE62393.1"/>
    </source>
</evidence>
<accession>A0A1M4V0G7</accession>
<feature type="signal peptide" evidence="1">
    <location>
        <begin position="1"/>
        <end position="23"/>
    </location>
</feature>
<keyword evidence="3" id="KW-1185">Reference proteome</keyword>
<gene>
    <name evidence="2" type="ORF">SAMN05444278_103184</name>
</gene>
<protein>
    <recommendedName>
        <fullName evidence="4">DUF3575 domain-containing protein</fullName>
    </recommendedName>
</protein>